<keyword evidence="3" id="KW-1185">Reference proteome</keyword>
<evidence type="ECO:0000313" key="2">
    <source>
        <dbReference type="EMBL" id="WTR74984.1"/>
    </source>
</evidence>
<organism evidence="2 3">
    <name type="scientific">Streptomyces zaomyceticus</name>
    <dbReference type="NCBI Taxonomy" id="68286"/>
    <lineage>
        <taxon>Bacteria</taxon>
        <taxon>Bacillati</taxon>
        <taxon>Actinomycetota</taxon>
        <taxon>Actinomycetes</taxon>
        <taxon>Kitasatosporales</taxon>
        <taxon>Streptomycetaceae</taxon>
        <taxon>Streptomyces</taxon>
    </lineage>
</organism>
<evidence type="ECO:0000259" key="1">
    <source>
        <dbReference type="Pfam" id="PF00583"/>
    </source>
</evidence>
<dbReference type="RefSeq" id="WP_371637410.1">
    <property type="nucleotide sequence ID" value="NZ_CP108062.1"/>
</dbReference>
<gene>
    <name evidence="2" type="ORF">OG814_39805</name>
</gene>
<dbReference type="InterPro" id="IPR016181">
    <property type="entry name" value="Acyl_CoA_acyltransferase"/>
</dbReference>
<proteinExistence type="predicted"/>
<sequence length="200" mass="21182">MPETTPRWRIEPDPDPVTCARALAAAFAREPTLSWICGTSRTARNHWFEATLRTHAALPGSLRHALTTPDGRTVAAAVLTPPGATPGASARAAWAARTALRCGPAALRKTLRHLHHAEAHAPVGAWTLEFIGVRPDSAGHGAGRLLLDHVLATTDAPAGFFLTTADPANVALYGRFGFTELQRTTMASLTVTAMVRPSSA</sequence>
<dbReference type="Pfam" id="PF00583">
    <property type="entry name" value="Acetyltransf_1"/>
    <property type="match status" value="1"/>
</dbReference>
<dbReference type="SUPFAM" id="SSF55729">
    <property type="entry name" value="Acyl-CoA N-acyltransferases (Nat)"/>
    <property type="match status" value="1"/>
</dbReference>
<dbReference type="InterPro" id="IPR052523">
    <property type="entry name" value="Trichothecene_AcTrans"/>
</dbReference>
<dbReference type="PANTHER" id="PTHR42791">
    <property type="entry name" value="GNAT FAMILY ACETYLTRANSFERASE"/>
    <property type="match status" value="1"/>
</dbReference>
<evidence type="ECO:0000313" key="3">
    <source>
        <dbReference type="Proteomes" id="UP001622594"/>
    </source>
</evidence>
<feature type="domain" description="N-acetyltransferase" evidence="1">
    <location>
        <begin position="124"/>
        <end position="178"/>
    </location>
</feature>
<reference evidence="2 3" key="1">
    <citation type="submission" date="2022-10" db="EMBL/GenBank/DDBJ databases">
        <title>The complete genomes of actinobacterial strains from the NBC collection.</title>
        <authorList>
            <person name="Joergensen T.S."/>
            <person name="Alvarez Arevalo M."/>
            <person name="Sterndorff E.B."/>
            <person name="Faurdal D."/>
            <person name="Vuksanovic O."/>
            <person name="Mourched A.-S."/>
            <person name="Charusanti P."/>
            <person name="Shaw S."/>
            <person name="Blin K."/>
            <person name="Weber T."/>
        </authorList>
    </citation>
    <scope>NUCLEOTIDE SEQUENCE [LARGE SCALE GENOMIC DNA]</scope>
    <source>
        <strain evidence="2 3">NBC_00123</strain>
    </source>
</reference>
<dbReference type="PANTHER" id="PTHR42791:SF1">
    <property type="entry name" value="N-ACETYLTRANSFERASE DOMAIN-CONTAINING PROTEIN"/>
    <property type="match status" value="1"/>
</dbReference>
<dbReference type="EMBL" id="CP108188">
    <property type="protein sequence ID" value="WTR74984.1"/>
    <property type="molecule type" value="Genomic_DNA"/>
</dbReference>
<dbReference type="Proteomes" id="UP001622594">
    <property type="component" value="Chromosome"/>
</dbReference>
<dbReference type="Gene3D" id="3.40.630.30">
    <property type="match status" value="1"/>
</dbReference>
<accession>A0ABZ1LKH2</accession>
<name>A0ABZ1LKH2_9ACTN</name>
<dbReference type="InterPro" id="IPR000182">
    <property type="entry name" value="GNAT_dom"/>
</dbReference>
<protein>
    <submittedName>
        <fullName evidence="2">GNAT family N-acetyltransferase</fullName>
    </submittedName>
</protein>